<dbReference type="PANTHER" id="PTHR43310">
    <property type="entry name" value="SULFATE TRANSPORTER YBAR-RELATED"/>
    <property type="match status" value="1"/>
</dbReference>
<dbReference type="EMBL" id="JALLBG020000065">
    <property type="protein sequence ID" value="KAL3768380.1"/>
    <property type="molecule type" value="Genomic_DNA"/>
</dbReference>
<feature type="compositionally biased region" description="Polar residues" evidence="5">
    <location>
        <begin position="14"/>
        <end position="26"/>
    </location>
</feature>
<feature type="domain" description="SLC26A/SulP transporter" evidence="7">
    <location>
        <begin position="339"/>
        <end position="543"/>
    </location>
</feature>
<dbReference type="InterPro" id="IPR011547">
    <property type="entry name" value="SLC26A/SulP_dom"/>
</dbReference>
<feature type="compositionally biased region" description="Basic residues" evidence="5">
    <location>
        <begin position="40"/>
        <end position="53"/>
    </location>
</feature>
<accession>A0ABD3MWS8</accession>
<dbReference type="PANTHER" id="PTHR43310:SF1">
    <property type="entry name" value="SULFATE TRANSPORTER YBAR-RELATED"/>
    <property type="match status" value="1"/>
</dbReference>
<evidence type="ECO:0000313" key="9">
    <source>
        <dbReference type="EMBL" id="KAL3772805.1"/>
    </source>
</evidence>
<keyword evidence="4 6" id="KW-0472">Membrane</keyword>
<feature type="region of interest" description="Disordered" evidence="5">
    <location>
        <begin position="1"/>
        <end position="97"/>
    </location>
</feature>
<evidence type="ECO:0000259" key="7">
    <source>
        <dbReference type="Pfam" id="PF00916"/>
    </source>
</evidence>
<feature type="transmembrane region" description="Helical" evidence="6">
    <location>
        <begin position="566"/>
        <end position="586"/>
    </location>
</feature>
<name>A0ABD3MWS8_9STRA</name>
<evidence type="ECO:0000256" key="5">
    <source>
        <dbReference type="SAM" id="MobiDB-lite"/>
    </source>
</evidence>
<feature type="transmembrane region" description="Helical" evidence="6">
    <location>
        <begin position="336"/>
        <end position="354"/>
    </location>
</feature>
<evidence type="ECO:0000256" key="3">
    <source>
        <dbReference type="ARBA" id="ARBA00022989"/>
    </source>
</evidence>
<dbReference type="InterPro" id="IPR052706">
    <property type="entry name" value="Membrane-Transporter-like"/>
</dbReference>
<feature type="transmembrane region" description="Helical" evidence="6">
    <location>
        <begin position="360"/>
        <end position="377"/>
    </location>
</feature>
<keyword evidence="10" id="KW-1185">Reference proteome</keyword>
<protein>
    <recommendedName>
        <fullName evidence="7">SLC26A/SulP transporter domain-containing protein</fullName>
    </recommendedName>
</protein>
<evidence type="ECO:0000313" key="10">
    <source>
        <dbReference type="Proteomes" id="UP001530293"/>
    </source>
</evidence>
<comment type="subcellular location">
    <subcellularLocation>
        <location evidence="1">Membrane</location>
        <topology evidence="1">Multi-pass membrane protein</topology>
    </subcellularLocation>
</comment>
<gene>
    <name evidence="9" type="ORF">ACHAWU_003819</name>
    <name evidence="8" type="ORF">ACHAWU_006163</name>
</gene>
<feature type="transmembrane region" description="Helical" evidence="6">
    <location>
        <begin position="500"/>
        <end position="523"/>
    </location>
</feature>
<proteinExistence type="predicted"/>
<comment type="caution">
    <text evidence="8">The sequence shown here is derived from an EMBL/GenBank/DDBJ whole genome shotgun (WGS) entry which is preliminary data.</text>
</comment>
<sequence>MDRYIAANDFDDSFGSSTNTDGTASSGIVVAAPSRGRSNSQRHRSSTSRRNRRSPSTSRHHDDNNTSRGRSLTPRRRLELENTQRNRSPSPTQVMGIPALSCDEENQGKVSSNRSVLAPDTDRIEVGMCFLTDLKSASSWNKNFIWVQLLSGMTVAIHQVPECVSYACIAGVDPFHALQAAWIANIFTPIVGGTPGLVSGPSGLGAIAIRFLVSMHGPESIFYAVMLSGICQVLFGALGFGKYLRLLPTGITIGMVNALCVLLVALQLRYFKLYPAMQAANADVSTDSTEEVTDTYVEPTRYLESTSYNITEDTLNQPWAYFLGYDLPWEATASQVVIVSVEAFAAILICYFFPKYIPIVPSSLMTIFLLMGVNSIIRIVRSDWMAPTVGDYFVWEKPISKTFMGMFYPDYNLPSLLDFNALAAIIPAGLSLFCIHLLETMVAMNVADKYTSVVSEQDRVFYGQGVGNLVSGLMAGMGGTGLAHTSLLGLRMGGVTNLSVFFAGIIMFIILTFMYPAVSFIPLGAFMGISLHLMLTMMQQTPVLALILNCIPCLRRLPQFESKRLVVADLFSTLVTSLFAILASTYGLAGYFVGVVCYACDPIAHGK</sequence>
<dbReference type="GO" id="GO:0016020">
    <property type="term" value="C:membrane"/>
    <property type="evidence" value="ECO:0007669"/>
    <property type="project" value="UniProtKB-SubCell"/>
</dbReference>
<reference evidence="8 10" key="1">
    <citation type="submission" date="2024-10" db="EMBL/GenBank/DDBJ databases">
        <title>Updated reference genomes for cyclostephanoid diatoms.</title>
        <authorList>
            <person name="Roberts W.R."/>
            <person name="Alverson A.J."/>
        </authorList>
    </citation>
    <scope>NUCLEOTIDE SEQUENCE [LARGE SCALE GENOMIC DNA]</scope>
    <source>
        <strain evidence="8 10">AJA232-27</strain>
    </source>
</reference>
<evidence type="ECO:0000256" key="6">
    <source>
        <dbReference type="SAM" id="Phobius"/>
    </source>
</evidence>
<feature type="transmembrane region" description="Helical" evidence="6">
    <location>
        <begin position="220"/>
        <end position="240"/>
    </location>
</feature>
<evidence type="ECO:0000256" key="2">
    <source>
        <dbReference type="ARBA" id="ARBA00022692"/>
    </source>
</evidence>
<evidence type="ECO:0000313" key="8">
    <source>
        <dbReference type="EMBL" id="KAL3768380.1"/>
    </source>
</evidence>
<keyword evidence="3 6" id="KW-1133">Transmembrane helix</keyword>
<dbReference type="Pfam" id="PF00916">
    <property type="entry name" value="Sulfate_transp"/>
    <property type="match status" value="2"/>
</dbReference>
<organism evidence="8 10">
    <name type="scientific">Discostella pseudostelligera</name>
    <dbReference type="NCBI Taxonomy" id="259834"/>
    <lineage>
        <taxon>Eukaryota</taxon>
        <taxon>Sar</taxon>
        <taxon>Stramenopiles</taxon>
        <taxon>Ochrophyta</taxon>
        <taxon>Bacillariophyta</taxon>
        <taxon>Coscinodiscophyceae</taxon>
        <taxon>Thalassiosirophycidae</taxon>
        <taxon>Stephanodiscales</taxon>
        <taxon>Stephanodiscaceae</taxon>
        <taxon>Discostella</taxon>
    </lineage>
</organism>
<feature type="transmembrane region" description="Helical" evidence="6">
    <location>
        <begin position="246"/>
        <end position="268"/>
    </location>
</feature>
<dbReference type="Proteomes" id="UP001530293">
    <property type="component" value="Unassembled WGS sequence"/>
</dbReference>
<dbReference type="EMBL" id="JALLBG020000003">
    <property type="protein sequence ID" value="KAL3772805.1"/>
    <property type="molecule type" value="Genomic_DNA"/>
</dbReference>
<feature type="transmembrane region" description="Helical" evidence="6">
    <location>
        <begin position="529"/>
        <end position="554"/>
    </location>
</feature>
<feature type="domain" description="SLC26A/SulP transporter" evidence="7">
    <location>
        <begin position="148"/>
        <end position="272"/>
    </location>
</feature>
<feature type="transmembrane region" description="Helical" evidence="6">
    <location>
        <begin position="416"/>
        <end position="438"/>
    </location>
</feature>
<dbReference type="AlphaFoldDB" id="A0ABD3MWS8"/>
<evidence type="ECO:0000256" key="4">
    <source>
        <dbReference type="ARBA" id="ARBA00023136"/>
    </source>
</evidence>
<keyword evidence="2 6" id="KW-0812">Transmembrane</keyword>
<evidence type="ECO:0000256" key="1">
    <source>
        <dbReference type="ARBA" id="ARBA00004141"/>
    </source>
</evidence>